<dbReference type="InterPro" id="IPR036291">
    <property type="entry name" value="NAD(P)-bd_dom_sf"/>
</dbReference>
<protein>
    <recommendedName>
        <fullName evidence="1">CoA-binding domain-containing protein</fullName>
    </recommendedName>
</protein>
<gene>
    <name evidence="2" type="ORF">DC3_53010</name>
</gene>
<proteinExistence type="predicted"/>
<evidence type="ECO:0000313" key="3">
    <source>
        <dbReference type="Proteomes" id="UP000321306"/>
    </source>
</evidence>
<dbReference type="InterPro" id="IPR003781">
    <property type="entry name" value="CoA-bd"/>
</dbReference>
<dbReference type="Proteomes" id="UP000321306">
    <property type="component" value="Unassembled WGS sequence"/>
</dbReference>
<dbReference type="SMART" id="SM00881">
    <property type="entry name" value="CoA_binding"/>
    <property type="match status" value="1"/>
</dbReference>
<dbReference type="PANTHER" id="PTHR33303">
    <property type="entry name" value="CYTOPLASMIC PROTEIN-RELATED"/>
    <property type="match status" value="1"/>
</dbReference>
<organism evidence="2 3">
    <name type="scientific">Deinococcus cellulosilyticus (strain DSM 18568 / NBRC 106333 / KACC 11606 / 5516J-15)</name>
    <dbReference type="NCBI Taxonomy" id="1223518"/>
    <lineage>
        <taxon>Bacteria</taxon>
        <taxon>Thermotogati</taxon>
        <taxon>Deinococcota</taxon>
        <taxon>Deinococci</taxon>
        <taxon>Deinococcales</taxon>
        <taxon>Deinococcaceae</taxon>
        <taxon>Deinococcus</taxon>
    </lineage>
</organism>
<dbReference type="AlphaFoldDB" id="A0A511NAU1"/>
<evidence type="ECO:0000313" key="2">
    <source>
        <dbReference type="EMBL" id="GEM49666.1"/>
    </source>
</evidence>
<dbReference type="SUPFAM" id="SSF51735">
    <property type="entry name" value="NAD(P)-binding Rossmann-fold domains"/>
    <property type="match status" value="1"/>
</dbReference>
<dbReference type="RefSeq" id="WP_146890631.1">
    <property type="nucleotide sequence ID" value="NZ_BJXB01000040.1"/>
</dbReference>
<feature type="domain" description="CoA-binding" evidence="1">
    <location>
        <begin position="11"/>
        <end position="99"/>
    </location>
</feature>
<reference evidence="2 3" key="1">
    <citation type="submission" date="2019-07" db="EMBL/GenBank/DDBJ databases">
        <title>Whole genome shotgun sequence of Deinococcus cellulosilyticus NBRC 106333.</title>
        <authorList>
            <person name="Hosoyama A."/>
            <person name="Uohara A."/>
            <person name="Ohji S."/>
            <person name="Ichikawa N."/>
        </authorList>
    </citation>
    <scope>NUCLEOTIDE SEQUENCE [LARGE SCALE GENOMIC DNA]</scope>
    <source>
        <strain evidence="2 3">NBRC 106333</strain>
    </source>
</reference>
<dbReference type="Gene3D" id="3.40.50.720">
    <property type="entry name" value="NAD(P)-binding Rossmann-like Domain"/>
    <property type="match status" value="1"/>
</dbReference>
<keyword evidence="3" id="KW-1185">Reference proteome</keyword>
<accession>A0A511NAU1</accession>
<evidence type="ECO:0000259" key="1">
    <source>
        <dbReference type="SMART" id="SM00881"/>
    </source>
</evidence>
<sequence length="166" mass="18409">MTRLNNLVQQFLVQKSIAVVGVSEKKETGATFNYKKFKEAGYRVYPINPHLQTFQGSVCYPDLKSLPEKVDAVFVLANPGVTQKIVEECVRLGIKYVWMHCMMGVKPGAMKDQTSVSAEAIKLCQEHGIHVIPGSCPAQFLNPDFGHRMIRGVCGLMGNLKIRTPA</sequence>
<dbReference type="PANTHER" id="PTHR33303:SF2">
    <property type="entry name" value="COA-BINDING DOMAIN-CONTAINING PROTEIN"/>
    <property type="match status" value="1"/>
</dbReference>
<name>A0A511NAU1_DEIC1</name>
<comment type="caution">
    <text evidence="2">The sequence shown here is derived from an EMBL/GenBank/DDBJ whole genome shotgun (WGS) entry which is preliminary data.</text>
</comment>
<dbReference type="EMBL" id="BJXB01000040">
    <property type="protein sequence ID" value="GEM49666.1"/>
    <property type="molecule type" value="Genomic_DNA"/>
</dbReference>
<dbReference type="OrthoDB" id="9804695at2"/>
<dbReference type="Pfam" id="PF13380">
    <property type="entry name" value="CoA_binding_2"/>
    <property type="match status" value="1"/>
</dbReference>